<protein>
    <recommendedName>
        <fullName evidence="1">Rcc01698-like C-terminal domain-containing protein</fullName>
    </recommendedName>
</protein>
<dbReference type="EMBL" id="QWLV01000001">
    <property type="protein sequence ID" value="RHW18844.1"/>
    <property type="molecule type" value="Genomic_DNA"/>
</dbReference>
<evidence type="ECO:0000313" key="2">
    <source>
        <dbReference type="EMBL" id="RHW18844.1"/>
    </source>
</evidence>
<comment type="caution">
    <text evidence="2">The sequence shown here is derived from an EMBL/GenBank/DDBJ whole genome shotgun (WGS) entry which is preliminary data.</text>
</comment>
<reference evidence="2 3" key="1">
    <citation type="submission" date="2018-08" db="EMBL/GenBank/DDBJ databases">
        <title>The multiple taxonomic identification of Sphingomonas gilva.</title>
        <authorList>
            <person name="Zhu D."/>
            <person name="Zheng S."/>
        </authorList>
    </citation>
    <scope>NUCLEOTIDE SEQUENCE [LARGE SCALE GENOMIC DNA]</scope>
    <source>
        <strain evidence="2 3">ZDH117</strain>
    </source>
</reference>
<name>A0A396RQG6_9SPHN</name>
<proteinExistence type="predicted"/>
<accession>A0A396RQG6</accession>
<sequence>MTRVAIERLVAELSLVRIAGGSAVALPASPGRVLGEIDRVAGPTRIEAFELPPIGDAPLAQPRLHIAACGAGPGWRGADMLVRSDAGGGWTVAGRARLASVIGTLDGVPAPACAGLVDRSSAIDVVLAHDGMVLGDADDAALDAGANAALIGDELVQFARAEPLGGARWRLSGLWRGRRGSEAAMAGQGPGTRFVLLDPRALLTVDLAPEAIGGVAEVSASGVGDAEPALASAAVTGRSVAPPSPVHPRIAALPGGDLAIGWTRRSRAGWAWRDTVDAPLGEEREAYRLTITRGDGAARNVDLGAPGWTYPAAALAEDRSVGAVTLSIVQIGTHAPSAPLTLTI</sequence>
<dbReference type="AlphaFoldDB" id="A0A396RQG6"/>
<feature type="domain" description="Rcc01698-like C-terminal" evidence="1">
    <location>
        <begin position="100"/>
        <end position="195"/>
    </location>
</feature>
<keyword evidence="3" id="KW-1185">Reference proteome</keyword>
<dbReference type="Pfam" id="PF23666">
    <property type="entry name" value="Rcc01698_C"/>
    <property type="match status" value="1"/>
</dbReference>
<organism evidence="2 3">
    <name type="scientific">Sphingomonas gilva</name>
    <dbReference type="NCBI Taxonomy" id="2305907"/>
    <lineage>
        <taxon>Bacteria</taxon>
        <taxon>Pseudomonadati</taxon>
        <taxon>Pseudomonadota</taxon>
        <taxon>Alphaproteobacteria</taxon>
        <taxon>Sphingomonadales</taxon>
        <taxon>Sphingomonadaceae</taxon>
        <taxon>Sphingomonas</taxon>
    </lineage>
</organism>
<dbReference type="InterPro" id="IPR056490">
    <property type="entry name" value="Rcc01698_C"/>
</dbReference>
<dbReference type="Proteomes" id="UP000266693">
    <property type="component" value="Unassembled WGS sequence"/>
</dbReference>
<evidence type="ECO:0000313" key="3">
    <source>
        <dbReference type="Proteomes" id="UP000266693"/>
    </source>
</evidence>
<evidence type="ECO:0000259" key="1">
    <source>
        <dbReference type="Pfam" id="PF23666"/>
    </source>
</evidence>
<dbReference type="OrthoDB" id="8445115at2"/>
<gene>
    <name evidence="2" type="ORF">D1610_01450</name>
</gene>